<keyword evidence="5" id="KW-1185">Reference proteome</keyword>
<dbReference type="Proteomes" id="UP000199280">
    <property type="component" value="Unassembled WGS sequence"/>
</dbReference>
<evidence type="ECO:0000256" key="1">
    <source>
        <dbReference type="SAM" id="Phobius"/>
    </source>
</evidence>
<dbReference type="OrthoDB" id="2166287at2"/>
<dbReference type="EMBL" id="FJNB01000004">
    <property type="protein sequence ID" value="CZQ88719.1"/>
    <property type="molecule type" value="Genomic_DNA"/>
</dbReference>
<reference evidence="3 5" key="2">
    <citation type="submission" date="2016-10" db="EMBL/GenBank/DDBJ databases">
        <authorList>
            <person name="Varghese N."/>
            <person name="Submissions S."/>
        </authorList>
    </citation>
    <scope>NUCLEOTIDE SEQUENCE [LARGE SCALE GENOMIC DNA]</scope>
    <source>
        <strain evidence="3 5">DSM 22150</strain>
    </source>
</reference>
<evidence type="ECO:0000313" key="2">
    <source>
        <dbReference type="EMBL" id="CZQ88719.1"/>
    </source>
</evidence>
<evidence type="ECO:0000313" key="5">
    <source>
        <dbReference type="Proteomes" id="UP000199280"/>
    </source>
</evidence>
<organism evidence="2 4">
    <name type="scientific">Trichococcus ilyis</name>
    <dbReference type="NCBI Taxonomy" id="640938"/>
    <lineage>
        <taxon>Bacteria</taxon>
        <taxon>Bacillati</taxon>
        <taxon>Bacillota</taxon>
        <taxon>Bacilli</taxon>
        <taxon>Lactobacillales</taxon>
        <taxon>Carnobacteriaceae</taxon>
        <taxon>Trichococcus</taxon>
    </lineage>
</organism>
<dbReference type="AlphaFoldDB" id="A0A143YEH0"/>
<reference evidence="2 4" key="1">
    <citation type="submission" date="2016-02" db="EMBL/GenBank/DDBJ databases">
        <authorList>
            <person name="Wen L."/>
            <person name="He K."/>
            <person name="Yang H."/>
        </authorList>
    </citation>
    <scope>NUCLEOTIDE SEQUENCE [LARGE SCALE GENOMIC DNA]</scope>
    <source>
        <strain evidence="2">Trichococcus_R210</strain>
    </source>
</reference>
<proteinExistence type="predicted"/>
<protein>
    <submittedName>
        <fullName evidence="2">Uncharacterized protein</fullName>
    </submittedName>
</protein>
<sequence length="104" mass="11554">MNPKRCNLCAYILGCACLIGRARYPEVPESWWLTIGICSGLLFVSSNCMESAQHWTFLGIDALNLIVLALLIQVLPPSLGMSVNIVVLLAIFLLLYIKSTFHEK</sequence>
<feature type="transmembrane region" description="Helical" evidence="1">
    <location>
        <begin position="55"/>
        <end position="75"/>
    </location>
</feature>
<keyword evidence="1" id="KW-1133">Transmembrane helix</keyword>
<evidence type="ECO:0000313" key="3">
    <source>
        <dbReference type="EMBL" id="SEI87399.1"/>
    </source>
</evidence>
<feature type="transmembrane region" description="Helical" evidence="1">
    <location>
        <begin position="81"/>
        <end position="97"/>
    </location>
</feature>
<dbReference type="PROSITE" id="PS51257">
    <property type="entry name" value="PROKAR_LIPOPROTEIN"/>
    <property type="match status" value="1"/>
</dbReference>
<dbReference type="RefSeq" id="WP_068621689.1">
    <property type="nucleotide sequence ID" value="NZ_FJNB01000004.1"/>
</dbReference>
<dbReference type="Proteomes" id="UP000076878">
    <property type="component" value="Unassembled WGS sequence"/>
</dbReference>
<keyword evidence="1" id="KW-0812">Transmembrane</keyword>
<feature type="transmembrane region" description="Helical" evidence="1">
    <location>
        <begin position="32"/>
        <end position="48"/>
    </location>
</feature>
<accession>A0A143YEH0</accession>
<dbReference type="EMBL" id="FNYT01000004">
    <property type="protein sequence ID" value="SEI87399.1"/>
    <property type="molecule type" value="Genomic_DNA"/>
</dbReference>
<evidence type="ECO:0000313" key="4">
    <source>
        <dbReference type="Proteomes" id="UP000076878"/>
    </source>
</evidence>
<keyword evidence="1" id="KW-0472">Membrane</keyword>
<name>A0A143YEH0_9LACT</name>
<gene>
    <name evidence="3" type="ORF">SAMN05216375_104126</name>
    <name evidence="2" type="ORF">TR210_731</name>
</gene>